<comment type="cofactor">
    <cofactor evidence="13">
        <name>Ni(2+)</name>
        <dbReference type="ChEBI" id="CHEBI:49786"/>
    </cofactor>
    <text evidence="13">Nickel for phosphatase activity.</text>
</comment>
<feature type="binding site" evidence="13">
    <location>
        <position position="21"/>
    </location>
    <ligand>
        <name>Mg(2+)</name>
        <dbReference type="ChEBI" id="CHEBI:18420"/>
    </ligand>
</feature>
<evidence type="ECO:0000256" key="8">
    <source>
        <dbReference type="ARBA" id="ARBA00022801"/>
    </source>
</evidence>
<evidence type="ECO:0000256" key="2">
    <source>
        <dbReference type="ARBA" id="ARBA00022679"/>
    </source>
</evidence>
<dbReference type="Pfam" id="PF01743">
    <property type="entry name" value="PolyA_pol"/>
    <property type="match status" value="1"/>
</dbReference>
<dbReference type="EC" id="3.1.4.-" evidence="13"/>
<feature type="binding site" evidence="13">
    <location>
        <position position="11"/>
    </location>
    <ligand>
        <name>CTP</name>
        <dbReference type="ChEBI" id="CHEBI:37563"/>
    </ligand>
</feature>
<evidence type="ECO:0000259" key="14">
    <source>
        <dbReference type="PROSITE" id="PS51831"/>
    </source>
</evidence>
<dbReference type="PANTHER" id="PTHR47545">
    <property type="entry name" value="MULTIFUNCTIONAL CCA PROTEIN"/>
    <property type="match status" value="1"/>
</dbReference>
<organism evidence="15 16">
    <name type="scientific">Candidatus Burkholderia pumila</name>
    <dbReference type="NCBI Taxonomy" id="1090375"/>
    <lineage>
        <taxon>Bacteria</taxon>
        <taxon>Pseudomonadati</taxon>
        <taxon>Pseudomonadota</taxon>
        <taxon>Betaproteobacteria</taxon>
        <taxon>Burkholderiales</taxon>
        <taxon>Burkholderiaceae</taxon>
        <taxon>Burkholderia</taxon>
    </lineage>
</organism>
<dbReference type="HAMAP" id="MF_01261">
    <property type="entry name" value="CCA_bact_type1"/>
    <property type="match status" value="1"/>
</dbReference>
<accession>A0ABR5HMY2</accession>
<dbReference type="InterPro" id="IPR006674">
    <property type="entry name" value="HD_domain"/>
</dbReference>
<keyword evidence="3 13" id="KW-0819">tRNA processing</keyword>
<dbReference type="Gene3D" id="3.30.460.10">
    <property type="entry name" value="Beta Polymerase, domain 2"/>
    <property type="match status" value="1"/>
</dbReference>
<keyword evidence="5 13" id="KW-0479">Metal-binding</keyword>
<evidence type="ECO:0000256" key="4">
    <source>
        <dbReference type="ARBA" id="ARBA00022695"/>
    </source>
</evidence>
<keyword evidence="10 13" id="KW-0460">Magnesium</keyword>
<reference evidence="15 16" key="1">
    <citation type="submission" date="2015-06" db="EMBL/GenBank/DDBJ databases">
        <title>Comparative genomics of Burkholderia leaf nodule symbionts.</title>
        <authorList>
            <person name="Carlier A."/>
            <person name="Eberl L."/>
            <person name="Pinto-Carbo M."/>
        </authorList>
    </citation>
    <scope>NUCLEOTIDE SEQUENCE [LARGE SCALE GENOMIC DNA]</scope>
    <source>
        <strain evidence="15 16">UZHbot3</strain>
    </source>
</reference>
<evidence type="ECO:0000256" key="10">
    <source>
        <dbReference type="ARBA" id="ARBA00022842"/>
    </source>
</evidence>
<comment type="similarity">
    <text evidence="13">Belongs to the tRNA nucleotidyltransferase/poly(A) polymerase family. Bacterial CCA-adding enzyme type 1 subfamily.</text>
</comment>
<dbReference type="CDD" id="cd00077">
    <property type="entry name" value="HDc"/>
    <property type="match status" value="1"/>
</dbReference>
<dbReference type="EMBL" id="LELG01000046">
    <property type="protein sequence ID" value="KMQ80741.1"/>
    <property type="molecule type" value="Genomic_DNA"/>
</dbReference>
<keyword evidence="4 13" id="KW-0548">Nucleotidyltransferase</keyword>
<feature type="binding site" evidence="13">
    <location>
        <position position="143"/>
    </location>
    <ligand>
        <name>CTP</name>
        <dbReference type="ChEBI" id="CHEBI:37563"/>
    </ligand>
</feature>
<keyword evidence="6 13" id="KW-0547">Nucleotide-binding</keyword>
<dbReference type="InterPro" id="IPR043519">
    <property type="entry name" value="NT_sf"/>
</dbReference>
<comment type="caution">
    <text evidence="15">The sequence shown here is derived from an EMBL/GenBank/DDBJ whole genome shotgun (WGS) entry which is preliminary data.</text>
</comment>
<evidence type="ECO:0000256" key="5">
    <source>
        <dbReference type="ARBA" id="ARBA00022723"/>
    </source>
</evidence>
<evidence type="ECO:0000256" key="7">
    <source>
        <dbReference type="ARBA" id="ARBA00022800"/>
    </source>
</evidence>
<dbReference type="NCBIfam" id="NF008137">
    <property type="entry name" value="PRK10885.1"/>
    <property type="match status" value="1"/>
</dbReference>
<keyword evidence="12 13" id="KW-0511">Multifunctional enzyme</keyword>
<dbReference type="InterPro" id="IPR012006">
    <property type="entry name" value="CCA_bact"/>
</dbReference>
<feature type="domain" description="HD" evidence="14">
    <location>
        <begin position="232"/>
        <end position="333"/>
    </location>
</feature>
<comment type="domain">
    <text evidence="13">Comprises two domains: an N-terminal domain containing the nucleotidyltransferase activity and a C-terminal HD domain associated with both phosphodiesterase and phosphatase activities.</text>
</comment>
<evidence type="ECO:0000256" key="11">
    <source>
        <dbReference type="ARBA" id="ARBA00022884"/>
    </source>
</evidence>
<dbReference type="EC" id="2.7.7.72" evidence="13"/>
<dbReference type="SUPFAM" id="SSF81891">
    <property type="entry name" value="Poly A polymerase C-terminal region-like"/>
    <property type="match status" value="1"/>
</dbReference>
<comment type="function">
    <text evidence="13">Catalyzes the addition and repair of the essential 3'-terminal CCA sequence in tRNAs without using a nucleic acid template. Adds these three nucleotides in the order of C, C, and A to the tRNA nucleotide-73, using CTP and ATP as substrates and producing inorganic pyrophosphate. tRNA 3'-terminal CCA addition is required both for tRNA processing and repair. Also involved in tRNA surveillance by mediating tandem CCA addition to generate a CCACCA at the 3' terminus of unstable tRNAs. While stable tRNAs receive only 3'-terminal CCA, unstable tRNAs are marked with CCACCA and rapidly degraded.</text>
</comment>
<keyword evidence="1 13" id="KW-0533">Nickel</keyword>
<feature type="binding site" evidence="13">
    <location>
        <position position="91"/>
    </location>
    <ligand>
        <name>CTP</name>
        <dbReference type="ChEBI" id="CHEBI:37563"/>
    </ligand>
</feature>
<evidence type="ECO:0000256" key="1">
    <source>
        <dbReference type="ARBA" id="ARBA00022596"/>
    </source>
</evidence>
<keyword evidence="9 13" id="KW-0067">ATP-binding</keyword>
<feature type="binding site" evidence="13">
    <location>
        <position position="146"/>
    </location>
    <ligand>
        <name>CTP</name>
        <dbReference type="ChEBI" id="CHEBI:37563"/>
    </ligand>
</feature>
<dbReference type="InterPro" id="IPR002646">
    <property type="entry name" value="PolA_pol_head_dom"/>
</dbReference>
<feature type="binding site" evidence="13">
    <location>
        <position position="8"/>
    </location>
    <ligand>
        <name>CTP</name>
        <dbReference type="ChEBI" id="CHEBI:37563"/>
    </ligand>
</feature>
<feature type="binding site" evidence="13">
    <location>
        <position position="143"/>
    </location>
    <ligand>
        <name>ATP</name>
        <dbReference type="ChEBI" id="CHEBI:30616"/>
    </ligand>
</feature>
<dbReference type="CDD" id="cd05398">
    <property type="entry name" value="NT_ClassII-CCAase"/>
    <property type="match status" value="1"/>
</dbReference>
<comment type="catalytic activity">
    <reaction evidence="13">
        <text>a tRNA precursor + 2 CTP + ATP = a tRNA with a 3' CCA end + 3 diphosphate</text>
        <dbReference type="Rhea" id="RHEA:14433"/>
        <dbReference type="Rhea" id="RHEA-COMP:10465"/>
        <dbReference type="Rhea" id="RHEA-COMP:10468"/>
        <dbReference type="ChEBI" id="CHEBI:30616"/>
        <dbReference type="ChEBI" id="CHEBI:33019"/>
        <dbReference type="ChEBI" id="CHEBI:37563"/>
        <dbReference type="ChEBI" id="CHEBI:74896"/>
        <dbReference type="ChEBI" id="CHEBI:83071"/>
        <dbReference type="EC" id="2.7.7.72"/>
    </reaction>
</comment>
<evidence type="ECO:0000256" key="13">
    <source>
        <dbReference type="HAMAP-Rule" id="MF_01261"/>
    </source>
</evidence>
<dbReference type="GO" id="GO:0004810">
    <property type="term" value="F:CCA tRNA nucleotidyltransferase activity"/>
    <property type="evidence" value="ECO:0007669"/>
    <property type="project" value="UniProtKB-EC"/>
</dbReference>
<gene>
    <name evidence="13" type="primary">cca</name>
    <name evidence="15" type="ORF">BPMI_02637c</name>
</gene>
<proteinExistence type="inferred from homology"/>
<keyword evidence="7 13" id="KW-0692">RNA repair</keyword>
<protein>
    <recommendedName>
        <fullName evidence="13">Multifunctional CCA protein</fullName>
    </recommendedName>
    <domain>
        <recommendedName>
            <fullName evidence="13">CCA-adding enzyme</fullName>
            <ecNumber evidence="13">2.7.7.72</ecNumber>
        </recommendedName>
        <alternativeName>
            <fullName evidence="13">CCA tRNA nucleotidyltransferase</fullName>
        </alternativeName>
        <alternativeName>
            <fullName evidence="13">tRNA CCA-pyrophosphorylase</fullName>
        </alternativeName>
        <alternativeName>
            <fullName evidence="13">tRNA adenylyl-/cytidylyl-transferase</fullName>
        </alternativeName>
        <alternativeName>
            <fullName evidence="13">tRNA nucleotidyltransferase</fullName>
        </alternativeName>
        <alternativeName>
            <fullName evidence="13">tRNA-NT</fullName>
        </alternativeName>
    </domain>
    <domain>
        <recommendedName>
            <fullName evidence="13">2'-nucleotidase</fullName>
            <ecNumber evidence="13">3.1.3.-</ecNumber>
        </recommendedName>
    </domain>
    <domain>
        <recommendedName>
            <fullName evidence="13">2',3'-cyclic phosphodiesterase</fullName>
            <ecNumber evidence="13">3.1.4.-</ecNumber>
        </recommendedName>
    </domain>
    <domain>
        <recommendedName>
            <fullName evidence="13">Phosphatase</fullName>
        </recommendedName>
    </domain>
</protein>
<dbReference type="InterPro" id="IPR050124">
    <property type="entry name" value="tRNA_CCA-adding_enzyme"/>
</dbReference>
<evidence type="ECO:0000313" key="15">
    <source>
        <dbReference type="EMBL" id="KMQ80741.1"/>
    </source>
</evidence>
<evidence type="ECO:0000256" key="6">
    <source>
        <dbReference type="ARBA" id="ARBA00022741"/>
    </source>
</evidence>
<name>A0ABR5HMY2_9BURK</name>
<keyword evidence="2 13" id="KW-0808">Transferase</keyword>
<comment type="miscellaneous">
    <text evidence="13">A single active site specifically recognizes both ATP and CTP and is responsible for their addition.</text>
</comment>
<evidence type="ECO:0000256" key="9">
    <source>
        <dbReference type="ARBA" id="ARBA00022840"/>
    </source>
</evidence>
<feature type="binding site" evidence="13">
    <location>
        <position position="11"/>
    </location>
    <ligand>
        <name>ATP</name>
        <dbReference type="ChEBI" id="CHEBI:30616"/>
    </ligand>
</feature>
<comment type="subunit">
    <text evidence="13">Monomer. Can also form homodimers and oligomers.</text>
</comment>
<dbReference type="Pfam" id="PF12627">
    <property type="entry name" value="PolyA_pol_RNAbd"/>
    <property type="match status" value="1"/>
</dbReference>
<dbReference type="PIRSF" id="PIRSF000813">
    <property type="entry name" value="CCA_bact"/>
    <property type="match status" value="1"/>
</dbReference>
<dbReference type="InterPro" id="IPR003607">
    <property type="entry name" value="HD/PDEase_dom"/>
</dbReference>
<dbReference type="PROSITE" id="PS51831">
    <property type="entry name" value="HD"/>
    <property type="match status" value="1"/>
</dbReference>
<evidence type="ECO:0000256" key="3">
    <source>
        <dbReference type="ARBA" id="ARBA00022694"/>
    </source>
</evidence>
<dbReference type="Proteomes" id="UP000242951">
    <property type="component" value="Unassembled WGS sequence"/>
</dbReference>
<dbReference type="PANTHER" id="PTHR47545:SF1">
    <property type="entry name" value="MULTIFUNCTIONAL CCA PROTEIN"/>
    <property type="match status" value="1"/>
</dbReference>
<keyword evidence="8 13" id="KW-0378">Hydrolase</keyword>
<feature type="binding site" evidence="13">
    <location>
        <position position="23"/>
    </location>
    <ligand>
        <name>Mg(2+)</name>
        <dbReference type="ChEBI" id="CHEBI:18420"/>
    </ligand>
</feature>
<dbReference type="SUPFAM" id="SSF81301">
    <property type="entry name" value="Nucleotidyltransferase"/>
    <property type="match status" value="1"/>
</dbReference>
<dbReference type="EC" id="3.1.3.-" evidence="13"/>
<feature type="binding site" evidence="13">
    <location>
        <position position="146"/>
    </location>
    <ligand>
        <name>ATP</name>
        <dbReference type="ChEBI" id="CHEBI:30616"/>
    </ligand>
</feature>
<feature type="binding site" evidence="13">
    <location>
        <position position="91"/>
    </location>
    <ligand>
        <name>ATP</name>
        <dbReference type="ChEBI" id="CHEBI:30616"/>
    </ligand>
</feature>
<keyword evidence="16" id="KW-1185">Reference proteome</keyword>
<comment type="cofactor">
    <cofactor evidence="13">
        <name>Mg(2+)</name>
        <dbReference type="ChEBI" id="CHEBI:18420"/>
    </cofactor>
    <text evidence="13">Magnesium is required for nucleotidyltransferase activity.</text>
</comment>
<dbReference type="Pfam" id="PF01966">
    <property type="entry name" value="HD"/>
    <property type="match status" value="1"/>
</dbReference>
<evidence type="ECO:0000256" key="12">
    <source>
        <dbReference type="ARBA" id="ARBA00023268"/>
    </source>
</evidence>
<sequence length="412" mass="45609">MNIYAVGGAIRDELLGVPVVDRDYVVVGATPEQMVAQGYRPVGKDFPVFLHPQTHEEYALARTERKTAAGYHGFQFYYSPDVTLKEDLTRRDLTINAMAREVQPNGELTGPVIDPFDGQSDLKNKLFRHVGEAFIEDPVRILRLARFAARFADFDVAPETAELMKKMVAAGEVDALVPERMWQEVSRGLMEKKPSRMFDVLRGCGVLACILPEVDALWGVPQRADYHPEVDTGVHVMMVLDYASSQGFALPVRFAALTHDLGKATTPDDVLPRHIGHEGRSVDLLKPLCKRLRAPNDCRDLALLVAREHGNIHRVMEMGAAALVRLFERSDALRKPARFAEALQACLADARGRLGFEQTPYPQAERLREALVAARAVDAGAVAQQYADQPSKIKDAVHNTRIAAVKARLGGD</sequence>
<feature type="binding site" evidence="13">
    <location>
        <position position="8"/>
    </location>
    <ligand>
        <name>ATP</name>
        <dbReference type="ChEBI" id="CHEBI:30616"/>
    </ligand>
</feature>
<keyword evidence="11 13" id="KW-0694">RNA-binding</keyword>
<comment type="catalytic activity">
    <reaction evidence="13">
        <text>a tRNA with a 3' CCA end + 2 CTP + ATP = a tRNA with a 3' CCACCA end + 3 diphosphate</text>
        <dbReference type="Rhea" id="RHEA:76235"/>
        <dbReference type="Rhea" id="RHEA-COMP:10468"/>
        <dbReference type="Rhea" id="RHEA-COMP:18655"/>
        <dbReference type="ChEBI" id="CHEBI:30616"/>
        <dbReference type="ChEBI" id="CHEBI:33019"/>
        <dbReference type="ChEBI" id="CHEBI:37563"/>
        <dbReference type="ChEBI" id="CHEBI:83071"/>
        <dbReference type="ChEBI" id="CHEBI:195187"/>
    </reaction>
</comment>
<evidence type="ECO:0000313" key="16">
    <source>
        <dbReference type="Proteomes" id="UP000242951"/>
    </source>
</evidence>
<dbReference type="Gene3D" id="1.10.3090.10">
    <property type="entry name" value="cca-adding enzyme, domain 2"/>
    <property type="match status" value="1"/>
</dbReference>
<dbReference type="InterPro" id="IPR032828">
    <property type="entry name" value="PolyA_RNA-bd"/>
</dbReference>